<keyword evidence="8 10" id="KW-0472">Membrane</keyword>
<evidence type="ECO:0000313" key="11">
    <source>
        <dbReference type="EMBL" id="JAS48769.1"/>
    </source>
</evidence>
<evidence type="ECO:0000256" key="8">
    <source>
        <dbReference type="ARBA" id="ARBA00023136"/>
    </source>
</evidence>
<evidence type="ECO:0000256" key="3">
    <source>
        <dbReference type="ARBA" id="ARBA00022679"/>
    </source>
</evidence>
<comment type="similarity">
    <text evidence="10">Belongs to the ELO family.</text>
</comment>
<evidence type="ECO:0000256" key="1">
    <source>
        <dbReference type="ARBA" id="ARBA00004141"/>
    </source>
</evidence>
<dbReference type="Pfam" id="PF01151">
    <property type="entry name" value="ELO"/>
    <property type="match status" value="1"/>
</dbReference>
<evidence type="ECO:0000256" key="6">
    <source>
        <dbReference type="ARBA" id="ARBA00022989"/>
    </source>
</evidence>
<feature type="transmembrane region" description="Helical" evidence="10">
    <location>
        <begin position="74"/>
        <end position="91"/>
    </location>
</feature>
<dbReference type="GO" id="GO:0034625">
    <property type="term" value="P:fatty acid elongation, monounsaturated fatty acid"/>
    <property type="evidence" value="ECO:0007669"/>
    <property type="project" value="TreeGrafter"/>
</dbReference>
<gene>
    <name evidence="11" type="ORF">g.11999</name>
</gene>
<reference evidence="11" key="1">
    <citation type="submission" date="2015-11" db="EMBL/GenBank/DDBJ databases">
        <title>De novo transcriptome assembly of four potential Pierce s Disease insect vectors from Arizona vineyards.</title>
        <authorList>
            <person name="Tassone E.E."/>
        </authorList>
    </citation>
    <scope>NUCLEOTIDE SEQUENCE</scope>
</reference>
<dbReference type="GO" id="GO:0019367">
    <property type="term" value="P:fatty acid elongation, saturated fatty acid"/>
    <property type="evidence" value="ECO:0007669"/>
    <property type="project" value="TreeGrafter"/>
</dbReference>
<dbReference type="EMBL" id="GECZ01021000">
    <property type="protein sequence ID" value="JAS48769.1"/>
    <property type="molecule type" value="Transcribed_RNA"/>
</dbReference>
<dbReference type="InterPro" id="IPR030457">
    <property type="entry name" value="ELO_CS"/>
</dbReference>
<dbReference type="GO" id="GO:0005789">
    <property type="term" value="C:endoplasmic reticulum membrane"/>
    <property type="evidence" value="ECO:0007669"/>
    <property type="project" value="TreeGrafter"/>
</dbReference>
<evidence type="ECO:0000256" key="5">
    <source>
        <dbReference type="ARBA" id="ARBA00022832"/>
    </source>
</evidence>
<accession>A0A1B6FEY2</accession>
<dbReference type="GO" id="GO:0009922">
    <property type="term" value="F:fatty acid elongase activity"/>
    <property type="evidence" value="ECO:0007669"/>
    <property type="project" value="UniProtKB-EC"/>
</dbReference>
<evidence type="ECO:0000256" key="7">
    <source>
        <dbReference type="ARBA" id="ARBA00023098"/>
    </source>
</evidence>
<feature type="transmembrane region" description="Helical" evidence="10">
    <location>
        <begin position="224"/>
        <end position="240"/>
    </location>
</feature>
<evidence type="ECO:0000256" key="9">
    <source>
        <dbReference type="ARBA" id="ARBA00023160"/>
    </source>
</evidence>
<comment type="catalytic activity">
    <reaction evidence="10">
        <text>a very-long-chain acyl-CoA + malonyl-CoA + H(+) = a very-long-chain 3-oxoacyl-CoA + CO2 + CoA</text>
        <dbReference type="Rhea" id="RHEA:32727"/>
        <dbReference type="ChEBI" id="CHEBI:15378"/>
        <dbReference type="ChEBI" id="CHEBI:16526"/>
        <dbReference type="ChEBI" id="CHEBI:57287"/>
        <dbReference type="ChEBI" id="CHEBI:57384"/>
        <dbReference type="ChEBI" id="CHEBI:90725"/>
        <dbReference type="ChEBI" id="CHEBI:90736"/>
        <dbReference type="EC" id="2.3.1.199"/>
    </reaction>
</comment>
<feature type="transmembrane region" description="Helical" evidence="10">
    <location>
        <begin position="181"/>
        <end position="203"/>
    </location>
</feature>
<keyword evidence="7 10" id="KW-0443">Lipid metabolism</keyword>
<evidence type="ECO:0000256" key="4">
    <source>
        <dbReference type="ARBA" id="ARBA00022692"/>
    </source>
</evidence>
<dbReference type="InterPro" id="IPR002076">
    <property type="entry name" value="ELO_fam"/>
</dbReference>
<comment type="subcellular location">
    <subcellularLocation>
        <location evidence="1">Membrane</location>
        <topology evidence="1">Multi-pass membrane protein</topology>
    </subcellularLocation>
</comment>
<feature type="transmembrane region" description="Helical" evidence="10">
    <location>
        <begin position="33"/>
        <end position="53"/>
    </location>
</feature>
<evidence type="ECO:0000256" key="2">
    <source>
        <dbReference type="ARBA" id="ARBA00022516"/>
    </source>
</evidence>
<dbReference type="GO" id="GO:0030148">
    <property type="term" value="P:sphingolipid biosynthetic process"/>
    <property type="evidence" value="ECO:0007669"/>
    <property type="project" value="TreeGrafter"/>
</dbReference>
<dbReference type="GO" id="GO:0042761">
    <property type="term" value="P:very long-chain fatty acid biosynthetic process"/>
    <property type="evidence" value="ECO:0007669"/>
    <property type="project" value="TreeGrafter"/>
</dbReference>
<keyword evidence="9 10" id="KW-0275">Fatty acid biosynthesis</keyword>
<feature type="transmembrane region" description="Helical" evidence="10">
    <location>
        <begin position="156"/>
        <end position="175"/>
    </location>
</feature>
<keyword evidence="4 10" id="KW-0812">Transmembrane</keyword>
<keyword evidence="2 10" id="KW-0444">Lipid biosynthesis</keyword>
<protein>
    <recommendedName>
        <fullName evidence="10">Elongation of very long chain fatty acids protein</fullName>
        <ecNumber evidence="10">2.3.1.199</ecNumber>
    </recommendedName>
    <alternativeName>
        <fullName evidence="10">Very-long-chain 3-oxoacyl-CoA synthase</fullName>
    </alternativeName>
</protein>
<dbReference type="GO" id="GO:0034626">
    <property type="term" value="P:fatty acid elongation, polyunsaturated fatty acid"/>
    <property type="evidence" value="ECO:0007669"/>
    <property type="project" value="TreeGrafter"/>
</dbReference>
<keyword evidence="3 10" id="KW-0808">Transferase</keyword>
<evidence type="ECO:0000256" key="10">
    <source>
        <dbReference type="RuleBase" id="RU361115"/>
    </source>
</evidence>
<keyword evidence="5 10" id="KW-0276">Fatty acid metabolism</keyword>
<sequence>MGEETAGCDQNEFFSYEFQSNFMDSGKIVEEWFLVRTPYPVIAILALYLLVVLKLGPKYMEGREPYRLEFVMRLYNIVQVLYNSAILYYLLTPQTQEKVYPVPFLIRISCSIPRQFDGIEELKYLYLVGSWHYFMLKLLDLIDTVFMILRHKNSHVTFLHVYHHVVMVFFSWVTIKYLKAIQAAIPVFINIFVHAIMYSYYFLATFDSLKKYLWWKRHLTKLQLAQFVVILGYISLLYYYKCPMSTLFTSIWVFNIFVILCLFVNFYVQAYLRKPTSKKTDDNKNKEF</sequence>
<name>A0A1B6FEY2_9HEMI</name>
<keyword evidence="6 10" id="KW-1133">Transmembrane helix</keyword>
<dbReference type="PROSITE" id="PS01188">
    <property type="entry name" value="ELO"/>
    <property type="match status" value="1"/>
</dbReference>
<organism evidence="11">
    <name type="scientific">Cuerna arida</name>
    <dbReference type="NCBI Taxonomy" id="1464854"/>
    <lineage>
        <taxon>Eukaryota</taxon>
        <taxon>Metazoa</taxon>
        <taxon>Ecdysozoa</taxon>
        <taxon>Arthropoda</taxon>
        <taxon>Hexapoda</taxon>
        <taxon>Insecta</taxon>
        <taxon>Pterygota</taxon>
        <taxon>Neoptera</taxon>
        <taxon>Paraneoptera</taxon>
        <taxon>Hemiptera</taxon>
        <taxon>Auchenorrhyncha</taxon>
        <taxon>Membracoidea</taxon>
        <taxon>Cicadellidae</taxon>
        <taxon>Cicadellinae</taxon>
        <taxon>Proconiini</taxon>
        <taxon>Cuerna</taxon>
    </lineage>
</organism>
<dbReference type="AlphaFoldDB" id="A0A1B6FEY2"/>
<dbReference type="PANTHER" id="PTHR11157:SF164">
    <property type="entry name" value="ELONGATION OF VERY LONG CHAIN FATTY ACIDS PROTEIN"/>
    <property type="match status" value="1"/>
</dbReference>
<dbReference type="PANTHER" id="PTHR11157">
    <property type="entry name" value="FATTY ACID ACYL TRANSFERASE-RELATED"/>
    <property type="match status" value="1"/>
</dbReference>
<feature type="transmembrane region" description="Helical" evidence="10">
    <location>
        <begin position="246"/>
        <end position="268"/>
    </location>
</feature>
<feature type="transmembrane region" description="Helical" evidence="10">
    <location>
        <begin position="131"/>
        <end position="149"/>
    </location>
</feature>
<proteinExistence type="inferred from homology"/>
<dbReference type="EC" id="2.3.1.199" evidence="10"/>